<dbReference type="EMBL" id="CAMXCT030006524">
    <property type="protein sequence ID" value="CAL4802620.1"/>
    <property type="molecule type" value="Genomic_DNA"/>
</dbReference>
<dbReference type="AlphaFoldDB" id="A0A9P1DSF8"/>
<keyword evidence="4" id="KW-0694">RNA-binding</keyword>
<sequence length="317" mass="35776">MRVPCASMARHAFGRTKPWERLRGWRQRSRWLANQTEETSSTSRLPLSKGLESRLRQLSWLPLTEATLKLLRPVLEGRDVLAVMPRGRSRLLGYLLPLLDKMKTERWSPDETVLVLLPKRKDAEKAYTTSNVLRKWSLRTILAGDGGDISKRSQLALLRRGAQLVVCTAQRLKELLQEGVIFQSIAAKPPADGVPAPHRVRLRCVVLEDVEELLAEVGDELRGLLASLGRLQHVILAKDSRGAQLTQEELQPFLQDPVLIDTGPGPATLHAEHLCCELPTNAMRRARLLAFLLDERLKDRWILATKRTPDVWAIAIC</sequence>
<comment type="catalytic activity">
    <reaction evidence="4">
        <text>ATP + H2O = ADP + phosphate + H(+)</text>
        <dbReference type="Rhea" id="RHEA:13065"/>
        <dbReference type="ChEBI" id="CHEBI:15377"/>
        <dbReference type="ChEBI" id="CHEBI:15378"/>
        <dbReference type="ChEBI" id="CHEBI:30616"/>
        <dbReference type="ChEBI" id="CHEBI:43474"/>
        <dbReference type="ChEBI" id="CHEBI:456216"/>
        <dbReference type="EC" id="3.6.4.13"/>
    </reaction>
</comment>
<keyword evidence="3 4" id="KW-0067">ATP-binding</keyword>
<dbReference type="Gene3D" id="3.40.50.300">
    <property type="entry name" value="P-loop containing nucleotide triphosphate hydrolases"/>
    <property type="match status" value="1"/>
</dbReference>
<evidence type="ECO:0000313" key="7">
    <source>
        <dbReference type="EMBL" id="CAL1168683.1"/>
    </source>
</evidence>
<comment type="caution">
    <text evidence="6">The sequence shown here is derived from an EMBL/GenBank/DDBJ whole genome shotgun (WGS) entry which is preliminary data.</text>
</comment>
<comment type="function">
    <text evidence="4">RNA helicase.</text>
</comment>
<evidence type="ECO:0000259" key="5">
    <source>
        <dbReference type="Pfam" id="PF00270"/>
    </source>
</evidence>
<evidence type="ECO:0000313" key="6">
    <source>
        <dbReference type="EMBL" id="CAI4015308.1"/>
    </source>
</evidence>
<proteinExistence type="inferred from homology"/>
<evidence type="ECO:0000313" key="9">
    <source>
        <dbReference type="Proteomes" id="UP001152797"/>
    </source>
</evidence>
<reference evidence="6" key="1">
    <citation type="submission" date="2022-10" db="EMBL/GenBank/DDBJ databases">
        <authorList>
            <person name="Chen Y."/>
            <person name="Dougan E. K."/>
            <person name="Chan C."/>
            <person name="Rhodes N."/>
            <person name="Thang M."/>
        </authorList>
    </citation>
    <scope>NUCLEOTIDE SEQUENCE</scope>
</reference>
<feature type="domain" description="DEAD/DEAH-box helicase" evidence="5">
    <location>
        <begin position="69"/>
        <end position="228"/>
    </location>
</feature>
<comment type="domain">
    <text evidence="4">The Q motif is unique to and characteristic of the DEAD box family of RNA helicases and controls ATP binding and hydrolysis.</text>
</comment>
<keyword evidence="9" id="KW-1185">Reference proteome</keyword>
<keyword evidence="1 4" id="KW-0547">Nucleotide-binding</keyword>
<dbReference type="InterPro" id="IPR011545">
    <property type="entry name" value="DEAD/DEAH_box_helicase_dom"/>
</dbReference>
<evidence type="ECO:0000256" key="3">
    <source>
        <dbReference type="ARBA" id="ARBA00022840"/>
    </source>
</evidence>
<reference evidence="7" key="2">
    <citation type="submission" date="2024-04" db="EMBL/GenBank/DDBJ databases">
        <authorList>
            <person name="Chen Y."/>
            <person name="Shah S."/>
            <person name="Dougan E. K."/>
            <person name="Thang M."/>
            <person name="Chan C."/>
        </authorList>
    </citation>
    <scope>NUCLEOTIDE SEQUENCE [LARGE SCALE GENOMIC DNA]</scope>
</reference>
<dbReference type="EMBL" id="CAMXCT020006524">
    <property type="protein sequence ID" value="CAL1168683.1"/>
    <property type="molecule type" value="Genomic_DNA"/>
</dbReference>
<evidence type="ECO:0000256" key="2">
    <source>
        <dbReference type="ARBA" id="ARBA00022801"/>
    </source>
</evidence>
<evidence type="ECO:0000256" key="4">
    <source>
        <dbReference type="RuleBase" id="RU365068"/>
    </source>
</evidence>
<protein>
    <recommendedName>
        <fullName evidence="4">ATP-dependent RNA helicase</fullName>
        <ecNumber evidence="4">3.6.4.13</ecNumber>
    </recommendedName>
</protein>
<accession>A0A9P1DSF8</accession>
<name>A0A9P1DSF8_9DINO</name>
<gene>
    <name evidence="6" type="ORF">C1SCF055_LOCUS40144</name>
</gene>
<dbReference type="SUPFAM" id="SSF52540">
    <property type="entry name" value="P-loop containing nucleoside triphosphate hydrolases"/>
    <property type="match status" value="1"/>
</dbReference>
<comment type="similarity">
    <text evidence="4">Belongs to the DEAD box helicase family.</text>
</comment>
<dbReference type="EC" id="3.6.4.13" evidence="4"/>
<evidence type="ECO:0000313" key="8">
    <source>
        <dbReference type="EMBL" id="CAL4802620.1"/>
    </source>
</evidence>
<dbReference type="InterPro" id="IPR027417">
    <property type="entry name" value="P-loop_NTPase"/>
</dbReference>
<dbReference type="Proteomes" id="UP001152797">
    <property type="component" value="Unassembled WGS sequence"/>
</dbReference>
<keyword evidence="2 4" id="KW-0378">Hydrolase</keyword>
<dbReference type="GO" id="GO:0003724">
    <property type="term" value="F:RNA helicase activity"/>
    <property type="evidence" value="ECO:0007669"/>
    <property type="project" value="UniProtKB-EC"/>
</dbReference>
<dbReference type="GO" id="GO:0003723">
    <property type="term" value="F:RNA binding"/>
    <property type="evidence" value="ECO:0007669"/>
    <property type="project" value="UniProtKB-UniRule"/>
</dbReference>
<dbReference type="EMBL" id="CAMXCT010006524">
    <property type="protein sequence ID" value="CAI4015308.1"/>
    <property type="molecule type" value="Genomic_DNA"/>
</dbReference>
<dbReference type="GO" id="GO:0016787">
    <property type="term" value="F:hydrolase activity"/>
    <property type="evidence" value="ECO:0007669"/>
    <property type="project" value="UniProtKB-KW"/>
</dbReference>
<dbReference type="GO" id="GO:0005524">
    <property type="term" value="F:ATP binding"/>
    <property type="evidence" value="ECO:0007669"/>
    <property type="project" value="UniProtKB-UniRule"/>
</dbReference>
<dbReference type="PANTHER" id="PTHR24031">
    <property type="entry name" value="RNA HELICASE"/>
    <property type="match status" value="1"/>
</dbReference>
<evidence type="ECO:0000256" key="1">
    <source>
        <dbReference type="ARBA" id="ARBA00022741"/>
    </source>
</evidence>
<organism evidence="6">
    <name type="scientific">Cladocopium goreaui</name>
    <dbReference type="NCBI Taxonomy" id="2562237"/>
    <lineage>
        <taxon>Eukaryota</taxon>
        <taxon>Sar</taxon>
        <taxon>Alveolata</taxon>
        <taxon>Dinophyceae</taxon>
        <taxon>Suessiales</taxon>
        <taxon>Symbiodiniaceae</taxon>
        <taxon>Cladocopium</taxon>
    </lineage>
</organism>
<dbReference type="Pfam" id="PF00270">
    <property type="entry name" value="DEAD"/>
    <property type="match status" value="1"/>
</dbReference>
<keyword evidence="4 8" id="KW-0347">Helicase</keyword>